<evidence type="ECO:0000256" key="7">
    <source>
        <dbReference type="RuleBase" id="RU003756"/>
    </source>
</evidence>
<dbReference type="SUPFAM" id="SSF53150">
    <property type="entry name" value="DNA repair protein MutS, domain II"/>
    <property type="match status" value="1"/>
</dbReference>
<dbReference type="FunFam" id="1.10.1420.10:FF:000005">
    <property type="entry name" value="DNA mismatch repair protein"/>
    <property type="match status" value="1"/>
</dbReference>
<dbReference type="GO" id="GO:0006298">
    <property type="term" value="P:mismatch repair"/>
    <property type="evidence" value="ECO:0007669"/>
    <property type="project" value="InterPro"/>
</dbReference>
<organism evidence="10 11">
    <name type="scientific">Cloeon dipterum</name>
    <dbReference type="NCBI Taxonomy" id="197152"/>
    <lineage>
        <taxon>Eukaryota</taxon>
        <taxon>Metazoa</taxon>
        <taxon>Ecdysozoa</taxon>
        <taxon>Arthropoda</taxon>
        <taxon>Hexapoda</taxon>
        <taxon>Insecta</taxon>
        <taxon>Pterygota</taxon>
        <taxon>Palaeoptera</taxon>
        <taxon>Ephemeroptera</taxon>
        <taxon>Pisciforma</taxon>
        <taxon>Baetidae</taxon>
        <taxon>Cloeon</taxon>
    </lineage>
</organism>
<dbReference type="SUPFAM" id="SSF55271">
    <property type="entry name" value="DNA repair protein MutS, domain I"/>
    <property type="match status" value="1"/>
</dbReference>
<dbReference type="EMBL" id="CADEPI010000029">
    <property type="protein sequence ID" value="CAB3367237.1"/>
    <property type="molecule type" value="Genomic_DNA"/>
</dbReference>
<keyword evidence="3 6" id="KW-0227">DNA damage</keyword>
<dbReference type="SUPFAM" id="SSF52540">
    <property type="entry name" value="P-loop containing nucleoside triphosphate hydrolases"/>
    <property type="match status" value="1"/>
</dbReference>
<keyword evidence="5 6" id="KW-0238">DNA-binding</keyword>
<dbReference type="Pfam" id="PF01624">
    <property type="entry name" value="MutS_I"/>
    <property type="match status" value="1"/>
</dbReference>
<proteinExistence type="inferred from homology"/>
<sequence>MSGKNTLFSYFKRVEKAPVQKAVVADSPEKDDEEKTKNDENSPKNTSTPQAKKVKKSDTSPESTNKKRKVEKKETPKDKGGKKNNSKKSSTPRTAGKKFKRISVANESSDEETAVGNKKRKVSAEDGDKDNWKPESEESESEEDIDESVSEESDFSSEDSEEEGKQNKKKISNKKKPVKLNTSVLNTSASKDEKKTAKGGQLGQKVWAHLKYEFLKPNNIRDASKKRPDEEGYNPHTLYVPPDFVKTLTPAMKQWWEIKSKHFDCVIFIKLGKFYELYHMDATTGVNELNLVYMNHPEVAHAGFPEAAYARYASALVEKNYKVARVEQTETPDMMAERCKTIRNPTKFDKVVRREVCQITSKGTRLYLAIEGDPSTEDHLYLFSITEGKSSSNKPIYGVCFVDTSVGSFHVGQFEDDRYQSQLRTLLAMHPPAHVLLDRGKVSAETKHVLETTAHSAIIESLANKIEFLSATECLIKLHENKYFKSDEEGNPQWPSVLAEMTSFKDLRTPEPDKELALSALGGCLWYLIDSKIDLQLVCIENFNLYQPELFEKQLEKKSLKTLTGKMVLDATTMQNLDVVEYSETGEKENSLLGKLDNCCTAFGKRLLRDWLCSPLCSVSAIQRRQEAVTALMKMPSECEKARKILKELPDLERSLTKISIYGNALTAANHPESRAIFYEDFSKKKIGNFLLLLKGFEKALKALDFFQGTNEELPQLLRRLTRTADFDEEGRFPEYKDVLNFFKEAFDAEEALKTGKIAPRKGVDSEFEACCQKLQDLDDELKDHLREVKSKLRCEAKYIGTDKKRFQIEIPEKVVVPMNFELSSSRKGFKRYYSPESKELLVKMQAAETEKKEYLLDINRRMFAKFSDSATLWKAATDCLAILDVLLSIAMYGTKEDTCMPVFYEPSEDRPPFVDIKNGRLPTTKLVDFIPNDTVIGVEGVQLLLLTGPNMGGKSTLMRQFGLIVIMAQIGCPVPAEECSLTSVDRIFTRIGARDHILAGESTFFVEMSETSAILKHASDRSIVLVDELGRGTSTFDGAAIASAVLEDLVEKHCLTIFSTHYHFLVEEHVHTNNISLVHMACMEEDEDDDEAKVENVTLLYKLSPGACPSSYGFNAARLAGLPEQVVLRAKQQALKLQSHPKKMKSFVELMMLKKDNVKRIKELVTLLKNGIKF</sequence>
<dbReference type="SMART" id="SM00534">
    <property type="entry name" value="MUTSac"/>
    <property type="match status" value="1"/>
</dbReference>
<dbReference type="PANTHER" id="PTHR11361:SF148">
    <property type="entry name" value="DNA MISMATCH REPAIR PROTEIN MSH6"/>
    <property type="match status" value="1"/>
</dbReference>
<dbReference type="Gene3D" id="3.30.420.110">
    <property type="entry name" value="MutS, connector domain"/>
    <property type="match status" value="1"/>
</dbReference>
<dbReference type="InterPro" id="IPR000432">
    <property type="entry name" value="DNA_mismatch_repair_MutS_C"/>
</dbReference>
<dbReference type="OrthoDB" id="121051at2759"/>
<reference evidence="10 11" key="1">
    <citation type="submission" date="2020-04" db="EMBL/GenBank/DDBJ databases">
        <authorList>
            <person name="Alioto T."/>
            <person name="Alioto T."/>
            <person name="Gomez Garrido J."/>
        </authorList>
    </citation>
    <scope>NUCLEOTIDE SEQUENCE [LARGE SCALE GENOMIC DNA]</scope>
</reference>
<dbReference type="GO" id="GO:0140664">
    <property type="term" value="F:ATP-dependent DNA damage sensor activity"/>
    <property type="evidence" value="ECO:0007669"/>
    <property type="project" value="InterPro"/>
</dbReference>
<comment type="similarity">
    <text evidence="1 6 7">Belongs to the DNA mismatch repair MutS family.</text>
</comment>
<feature type="compositionally biased region" description="Basic and acidic residues" evidence="8">
    <location>
        <begin position="33"/>
        <end position="42"/>
    </location>
</feature>
<evidence type="ECO:0000259" key="9">
    <source>
        <dbReference type="PROSITE" id="PS00486"/>
    </source>
</evidence>
<dbReference type="FunFam" id="3.40.1170.10:FF:000002">
    <property type="entry name" value="DNA mismatch repair protein"/>
    <property type="match status" value="1"/>
</dbReference>
<dbReference type="InterPro" id="IPR007860">
    <property type="entry name" value="DNA_mmatch_repair_MutS_con_dom"/>
</dbReference>
<dbReference type="Pfam" id="PF00488">
    <property type="entry name" value="MutS_V"/>
    <property type="match status" value="1"/>
</dbReference>
<dbReference type="Gene3D" id="1.10.1420.10">
    <property type="match status" value="2"/>
</dbReference>
<dbReference type="PROSITE" id="PS00486">
    <property type="entry name" value="DNA_MISMATCH_REPAIR_2"/>
    <property type="match status" value="1"/>
</dbReference>
<dbReference type="PANTHER" id="PTHR11361">
    <property type="entry name" value="DNA MISMATCH REPAIR PROTEIN MUTS FAMILY MEMBER"/>
    <property type="match status" value="1"/>
</dbReference>
<feature type="compositionally biased region" description="Basic residues" evidence="8">
    <location>
        <begin position="167"/>
        <end position="178"/>
    </location>
</feature>
<dbReference type="InterPro" id="IPR027417">
    <property type="entry name" value="P-loop_NTPase"/>
</dbReference>
<dbReference type="Gene3D" id="3.40.50.300">
    <property type="entry name" value="P-loop containing nucleotide triphosphate hydrolases"/>
    <property type="match status" value="1"/>
</dbReference>
<dbReference type="InterPro" id="IPR036678">
    <property type="entry name" value="MutS_con_dom_sf"/>
</dbReference>
<keyword evidence="11" id="KW-1185">Reference proteome</keyword>
<keyword evidence="2 6" id="KW-0547">Nucleotide-binding</keyword>
<comment type="caution">
    <text evidence="10">The sequence shown here is derived from an EMBL/GenBank/DDBJ whole genome shotgun (WGS) entry which is preliminary data.</text>
</comment>
<feature type="compositionally biased region" description="Basic and acidic residues" evidence="8">
    <location>
        <begin position="122"/>
        <end position="136"/>
    </location>
</feature>
<evidence type="ECO:0000256" key="8">
    <source>
        <dbReference type="SAM" id="MobiDB-lite"/>
    </source>
</evidence>
<feature type="compositionally biased region" description="Basic and acidic residues" evidence="8">
    <location>
        <begin position="71"/>
        <end position="81"/>
    </location>
</feature>
<keyword evidence="4 6" id="KW-0067">ATP-binding</keyword>
<evidence type="ECO:0000256" key="3">
    <source>
        <dbReference type="ARBA" id="ARBA00022763"/>
    </source>
</evidence>
<gene>
    <name evidence="10" type="ORF">CLODIP_2_CD04342</name>
</gene>
<dbReference type="InterPro" id="IPR017261">
    <property type="entry name" value="DNA_mismatch_repair_MutS/MSH"/>
</dbReference>
<dbReference type="GO" id="GO:0032301">
    <property type="term" value="C:MutSalpha complex"/>
    <property type="evidence" value="ECO:0007669"/>
    <property type="project" value="TreeGrafter"/>
</dbReference>
<dbReference type="GO" id="GO:0005524">
    <property type="term" value="F:ATP binding"/>
    <property type="evidence" value="ECO:0007669"/>
    <property type="project" value="UniProtKB-UniRule"/>
</dbReference>
<accession>A0A8S1CCW9</accession>
<keyword evidence="6 7" id="KW-0234">DNA repair</keyword>
<dbReference type="SUPFAM" id="SSF48334">
    <property type="entry name" value="DNA repair protein MutS, domain III"/>
    <property type="match status" value="1"/>
</dbReference>
<dbReference type="GO" id="GO:0030983">
    <property type="term" value="F:mismatched DNA binding"/>
    <property type="evidence" value="ECO:0007669"/>
    <property type="project" value="UniProtKB-UniRule"/>
</dbReference>
<dbReference type="InterPro" id="IPR007696">
    <property type="entry name" value="DNA_mismatch_repair_MutS_core"/>
</dbReference>
<dbReference type="NCBIfam" id="NF003810">
    <property type="entry name" value="PRK05399.1"/>
    <property type="match status" value="1"/>
</dbReference>
<dbReference type="InterPro" id="IPR036187">
    <property type="entry name" value="DNA_mismatch_repair_MutS_sf"/>
</dbReference>
<evidence type="ECO:0000256" key="1">
    <source>
        <dbReference type="ARBA" id="ARBA00006271"/>
    </source>
</evidence>
<feature type="compositionally biased region" description="Acidic residues" evidence="8">
    <location>
        <begin position="137"/>
        <end position="162"/>
    </location>
</feature>
<dbReference type="InterPro" id="IPR045076">
    <property type="entry name" value="MutS"/>
</dbReference>
<evidence type="ECO:0000256" key="5">
    <source>
        <dbReference type="ARBA" id="ARBA00023125"/>
    </source>
</evidence>
<dbReference type="Pfam" id="PF05190">
    <property type="entry name" value="MutS_IV"/>
    <property type="match status" value="1"/>
</dbReference>
<dbReference type="Gene3D" id="3.40.1170.10">
    <property type="entry name" value="DNA repair protein MutS, domain I"/>
    <property type="match status" value="1"/>
</dbReference>
<dbReference type="InterPro" id="IPR007861">
    <property type="entry name" value="DNA_mismatch_repair_MutS_clamp"/>
</dbReference>
<protein>
    <recommendedName>
        <fullName evidence="6">DNA mismatch repair protein</fullName>
    </recommendedName>
</protein>
<dbReference type="PIRSF" id="PIRSF037677">
    <property type="entry name" value="DNA_mis_repair_Msh6"/>
    <property type="match status" value="1"/>
</dbReference>
<name>A0A8S1CCW9_9INSE</name>
<comment type="function">
    <text evidence="6 7">Component of the post-replicative DNA mismatch repair system (MMR).</text>
</comment>
<dbReference type="Pfam" id="PF05188">
    <property type="entry name" value="MutS_II"/>
    <property type="match status" value="1"/>
</dbReference>
<evidence type="ECO:0000256" key="4">
    <source>
        <dbReference type="ARBA" id="ARBA00022840"/>
    </source>
</evidence>
<dbReference type="InterPro" id="IPR007695">
    <property type="entry name" value="DNA_mismatch_repair_MutS-lik_N"/>
</dbReference>
<dbReference type="Pfam" id="PF05192">
    <property type="entry name" value="MutS_III"/>
    <property type="match status" value="1"/>
</dbReference>
<feature type="region of interest" description="Disordered" evidence="8">
    <location>
        <begin position="1"/>
        <end position="200"/>
    </location>
</feature>
<evidence type="ECO:0000256" key="6">
    <source>
        <dbReference type="PIRNR" id="PIRNR037677"/>
    </source>
</evidence>
<dbReference type="SMART" id="SM00533">
    <property type="entry name" value="MUTSd"/>
    <property type="match status" value="1"/>
</dbReference>
<dbReference type="Proteomes" id="UP000494165">
    <property type="component" value="Unassembled WGS sequence"/>
</dbReference>
<evidence type="ECO:0000313" key="10">
    <source>
        <dbReference type="EMBL" id="CAB3367237.1"/>
    </source>
</evidence>
<evidence type="ECO:0000313" key="11">
    <source>
        <dbReference type="Proteomes" id="UP000494165"/>
    </source>
</evidence>
<dbReference type="AlphaFoldDB" id="A0A8S1CCW9"/>
<dbReference type="InterPro" id="IPR016151">
    <property type="entry name" value="DNA_mismatch_repair_MutS_N"/>
</dbReference>
<feature type="domain" description="DNA mismatch repair proteins mutS family" evidence="9">
    <location>
        <begin position="1023"/>
        <end position="1039"/>
    </location>
</feature>
<evidence type="ECO:0000256" key="2">
    <source>
        <dbReference type="ARBA" id="ARBA00022741"/>
    </source>
</evidence>